<keyword evidence="2" id="KW-1185">Reference proteome</keyword>
<evidence type="ECO:0000313" key="2">
    <source>
        <dbReference type="Proteomes" id="UP000321934"/>
    </source>
</evidence>
<proteinExistence type="predicted"/>
<sequence length="57" mass="6472">MGDAKLDYTKDVSVYKNEIQDQLQQINDAMIKLTNKLYSAGVITHSVKNMIQNVDID</sequence>
<dbReference type="AlphaFoldDB" id="A0A5B8XEJ3"/>
<protein>
    <submittedName>
        <fullName evidence="1">Uncharacterized protein</fullName>
    </submittedName>
</protein>
<reference evidence="1 2" key="1">
    <citation type="journal article" date="2019" name="ISME J.">
        <title>Deianiraea, an extracellular bacterium associated with the ciliate Paramecium, suggests an alternative scenario for the evolution of Rickettsiales.</title>
        <authorList>
            <person name="Castelli M."/>
            <person name="Sabaneyeva E."/>
            <person name="Lanzoni O."/>
            <person name="Lebedeva N."/>
            <person name="Floriano A.M."/>
            <person name="Gaiarsa S."/>
            <person name="Benken K."/>
            <person name="Modeo L."/>
            <person name="Bandi C."/>
            <person name="Potekhin A."/>
            <person name="Sassera D."/>
            <person name="Petroni G."/>
        </authorList>
    </citation>
    <scope>NUCLEOTIDE SEQUENCE [LARGE SCALE GENOMIC DNA]</scope>
    <source>
        <strain evidence="1">CyL4-1</strain>
    </source>
</reference>
<dbReference type="Proteomes" id="UP000321934">
    <property type="component" value="Chromosome"/>
</dbReference>
<gene>
    <name evidence="1" type="ORF">Deia_00010</name>
</gene>
<organism evidence="1 2">
    <name type="scientific">Candidatus Deianiraea vastatrix</name>
    <dbReference type="NCBI Taxonomy" id="2163644"/>
    <lineage>
        <taxon>Bacteria</taxon>
        <taxon>Pseudomonadati</taxon>
        <taxon>Pseudomonadota</taxon>
        <taxon>Alphaproteobacteria</taxon>
        <taxon>Rickettsiales</taxon>
        <taxon>Candidatus Deianiraeaceae</taxon>
        <taxon>Candidatus Deianiraea</taxon>
    </lineage>
</organism>
<name>A0A5B8XEJ3_9RICK</name>
<accession>A0A5B8XEJ3</accession>
<dbReference type="EMBL" id="CP029077">
    <property type="protein sequence ID" value="QED22824.1"/>
    <property type="molecule type" value="Genomic_DNA"/>
</dbReference>
<evidence type="ECO:0000313" key="1">
    <source>
        <dbReference type="EMBL" id="QED22824.1"/>
    </source>
</evidence>